<keyword evidence="2" id="KW-1003">Cell membrane</keyword>
<comment type="subcellular location">
    <subcellularLocation>
        <location evidence="1">Cell membrane</location>
        <topology evidence="1">Multi-pass membrane protein</topology>
    </subcellularLocation>
</comment>
<dbReference type="NCBIfam" id="TIGR00254">
    <property type="entry name" value="GGDEF"/>
    <property type="match status" value="1"/>
</dbReference>
<keyword evidence="4 6" id="KW-1133">Transmembrane helix</keyword>
<evidence type="ECO:0000256" key="1">
    <source>
        <dbReference type="ARBA" id="ARBA00004651"/>
    </source>
</evidence>
<dbReference type="EMBL" id="AEVT01000093">
    <property type="protein sequence ID" value="EGA69081.1"/>
    <property type="molecule type" value="Genomic_DNA"/>
</dbReference>
<comment type="caution">
    <text evidence="9">The sequence shown here is derived from an EMBL/GenBank/DDBJ whole genome shotgun (WGS) entry which is preliminary data.</text>
</comment>
<dbReference type="PANTHER" id="PTHR44757:SF2">
    <property type="entry name" value="BIOFILM ARCHITECTURE MAINTENANCE PROTEIN MBAA"/>
    <property type="match status" value="1"/>
</dbReference>
<dbReference type="InterPro" id="IPR029787">
    <property type="entry name" value="Nucleotide_cyclase"/>
</dbReference>
<evidence type="ECO:0000259" key="7">
    <source>
        <dbReference type="PROSITE" id="PS50883"/>
    </source>
</evidence>
<dbReference type="InterPro" id="IPR000160">
    <property type="entry name" value="GGDEF_dom"/>
</dbReference>
<dbReference type="SMART" id="SM01049">
    <property type="entry name" value="Cache_2"/>
    <property type="match status" value="1"/>
</dbReference>
<sequence length="830" mass="93495">MAALNDKKLVFLIRYVPTLVVALFAFVSMLVFINDSTEKAQQSIAALRTQMLDHQKQMIADQVGEVLDQIAFRQTQTVDELMSQAKSRVYEAHDIAQSIYLNNPTKPKAEIRKMISDALRPIRFYNQRGYFFIFQMDGTNVMHALKPQLEGKSAWGAKDIKGTFILQEHIKLIQANGGEAFYRWWYQKPGYPVTQEFEKIGFGKAFEPYQWFIGTGEYVADVENDIKAALLSSIAGYQQDHDEKVFIFDDAGTVLVHEDAMLVGKSVESLDRSMNVSDELVQKLSSNHGFYIEPSLTDEGAETSGYFTYVQHYAPWGWNVAASFSAQEVNHYIHQQQSILIENNRQQLFNFIVISLASTLIMIALSYIVSHVIAKRFKKFQQKISDDFGQLEQTKDQMQYMALHDPLTGLSNRTALQEQIAAGIAQSKLTGTSLAVVFLDLDDFKKVNDLYGHAVGDKLLECLSRKFEALLEEHDSVARFGGDEFIFCFPCVENQRHALDKTMAVKQVFADPLIIDGKLLTTDCSMGVSMYPSDSDDPSTLITNADVVLYRSKQHSKGGILFFDSDINQQIKDEYQIEQHLKHALRRNELSVVYQPQVCSELGITIGVEALVRWNAKELGFIPPDVFIPLAEEGGMIHDIGLFVFKQACEDILRLSNNGRGALNVSVNVSPKQLLHEGFIDSLMQITDEVGIETGRIMLEVTESIFIHDMQRVSPIVTALQAKGFGISLDDFGTGYSCLSHLNQFSIDELKIDKSFIANIIDNAQSNALVKTILAIGETYNIKVVAEGVETQEQYKMLSSYGCACVQGYYFARPLPYEELQGWLRNKEQA</sequence>
<dbReference type="Gene3D" id="3.20.20.450">
    <property type="entry name" value="EAL domain"/>
    <property type="match status" value="1"/>
</dbReference>
<evidence type="ECO:0000256" key="6">
    <source>
        <dbReference type="SAM" id="Phobius"/>
    </source>
</evidence>
<keyword evidence="3 6" id="KW-0812">Transmembrane</keyword>
<dbReference type="Pfam" id="PF00990">
    <property type="entry name" value="GGDEF"/>
    <property type="match status" value="1"/>
</dbReference>
<dbReference type="CDD" id="cd01949">
    <property type="entry name" value="GGDEF"/>
    <property type="match status" value="1"/>
</dbReference>
<dbReference type="PROSITE" id="PS50883">
    <property type="entry name" value="EAL"/>
    <property type="match status" value="1"/>
</dbReference>
<dbReference type="PROSITE" id="PS50887">
    <property type="entry name" value="GGDEF"/>
    <property type="match status" value="1"/>
</dbReference>
<evidence type="ECO:0000256" key="5">
    <source>
        <dbReference type="ARBA" id="ARBA00023136"/>
    </source>
</evidence>
<dbReference type="eggNOG" id="COG5001">
    <property type="taxonomic scope" value="Bacteria"/>
</dbReference>
<dbReference type="Gene3D" id="3.30.450.20">
    <property type="entry name" value="PAS domain"/>
    <property type="match status" value="2"/>
</dbReference>
<evidence type="ECO:0000256" key="2">
    <source>
        <dbReference type="ARBA" id="ARBA00022475"/>
    </source>
</evidence>
<dbReference type="Gene3D" id="3.30.70.270">
    <property type="match status" value="1"/>
</dbReference>
<dbReference type="InterPro" id="IPR004010">
    <property type="entry name" value="Double_Cache_2"/>
</dbReference>
<dbReference type="InterPro" id="IPR033480">
    <property type="entry name" value="sCache_2"/>
</dbReference>
<dbReference type="Pfam" id="PF00563">
    <property type="entry name" value="EAL"/>
    <property type="match status" value="1"/>
</dbReference>
<dbReference type="SUPFAM" id="SSF141868">
    <property type="entry name" value="EAL domain-like"/>
    <property type="match status" value="1"/>
</dbReference>
<protein>
    <submittedName>
        <fullName evidence="9">Signal transduction protein</fullName>
    </submittedName>
</protein>
<dbReference type="InterPro" id="IPR001633">
    <property type="entry name" value="EAL_dom"/>
</dbReference>
<keyword evidence="5 6" id="KW-0472">Membrane</keyword>
<feature type="domain" description="EAL" evidence="7">
    <location>
        <begin position="574"/>
        <end position="828"/>
    </location>
</feature>
<dbReference type="AlphaFoldDB" id="E8MAD2"/>
<dbReference type="InterPro" id="IPR043128">
    <property type="entry name" value="Rev_trsase/Diguanyl_cyclase"/>
</dbReference>
<feature type="transmembrane region" description="Helical" evidence="6">
    <location>
        <begin position="12"/>
        <end position="33"/>
    </location>
</feature>
<evidence type="ECO:0000256" key="4">
    <source>
        <dbReference type="ARBA" id="ARBA00022989"/>
    </source>
</evidence>
<dbReference type="Proteomes" id="UP000006228">
    <property type="component" value="Unassembled WGS sequence"/>
</dbReference>
<dbReference type="PANTHER" id="PTHR44757">
    <property type="entry name" value="DIGUANYLATE CYCLASE DGCP"/>
    <property type="match status" value="1"/>
</dbReference>
<feature type="domain" description="GGDEF" evidence="8">
    <location>
        <begin position="432"/>
        <end position="565"/>
    </location>
</feature>
<evidence type="ECO:0000313" key="10">
    <source>
        <dbReference type="Proteomes" id="UP000006228"/>
    </source>
</evidence>
<dbReference type="Pfam" id="PF08269">
    <property type="entry name" value="dCache_2"/>
    <property type="match status" value="1"/>
</dbReference>
<dbReference type="InterPro" id="IPR052155">
    <property type="entry name" value="Biofilm_reg_signaling"/>
</dbReference>
<dbReference type="SMART" id="SM00052">
    <property type="entry name" value="EAL"/>
    <property type="match status" value="1"/>
</dbReference>
<dbReference type="RefSeq" id="WP_008079305.1">
    <property type="nucleotide sequence ID" value="NZ_AEVT01000093.1"/>
</dbReference>
<gene>
    <name evidence="9" type="ORF">VISI1226_07238</name>
</gene>
<feature type="transmembrane region" description="Helical" evidence="6">
    <location>
        <begin position="348"/>
        <end position="374"/>
    </location>
</feature>
<dbReference type="SMART" id="SM00267">
    <property type="entry name" value="GGDEF"/>
    <property type="match status" value="1"/>
</dbReference>
<dbReference type="OrthoDB" id="1316910at2"/>
<dbReference type="CDD" id="cd01948">
    <property type="entry name" value="EAL"/>
    <property type="match status" value="1"/>
</dbReference>
<dbReference type="InterPro" id="IPR035919">
    <property type="entry name" value="EAL_sf"/>
</dbReference>
<proteinExistence type="predicted"/>
<evidence type="ECO:0000259" key="8">
    <source>
        <dbReference type="PROSITE" id="PS50887"/>
    </source>
</evidence>
<dbReference type="GeneID" id="95570533"/>
<evidence type="ECO:0000313" key="9">
    <source>
        <dbReference type="EMBL" id="EGA69081.1"/>
    </source>
</evidence>
<dbReference type="GO" id="GO:0005886">
    <property type="term" value="C:plasma membrane"/>
    <property type="evidence" value="ECO:0007669"/>
    <property type="project" value="UniProtKB-SubCell"/>
</dbReference>
<dbReference type="SUPFAM" id="SSF55073">
    <property type="entry name" value="Nucleotide cyclase"/>
    <property type="match status" value="1"/>
</dbReference>
<name>E8MAD2_PHOS4</name>
<evidence type="ECO:0000256" key="3">
    <source>
        <dbReference type="ARBA" id="ARBA00022692"/>
    </source>
</evidence>
<organism evidence="9 10">
    <name type="scientific">Vibrio sinaloensis DSM 21326</name>
    <dbReference type="NCBI Taxonomy" id="945550"/>
    <lineage>
        <taxon>Bacteria</taxon>
        <taxon>Pseudomonadati</taxon>
        <taxon>Pseudomonadota</taxon>
        <taxon>Gammaproteobacteria</taxon>
        <taxon>Vibrionales</taxon>
        <taxon>Vibrionaceae</taxon>
        <taxon>Vibrio</taxon>
        <taxon>Vibrio oreintalis group</taxon>
    </lineage>
</organism>
<accession>E8MAD2</accession>
<reference evidence="9 10" key="1">
    <citation type="journal article" date="2012" name="Int. J. Syst. Evol. Microbiol.">
        <title>Vibrio caribbeanicus sp. nov., isolated from the marine sponge Scleritoderma cyanea.</title>
        <authorList>
            <person name="Hoffmann M."/>
            <person name="Monday S.R."/>
            <person name="Allard M.W."/>
            <person name="Strain E.A."/>
            <person name="Whittaker P."/>
            <person name="Naum M."/>
            <person name="McCarthy P.J."/>
            <person name="Lopez J.V."/>
            <person name="Fischer M."/>
            <person name="Brown E.W."/>
        </authorList>
    </citation>
    <scope>NUCLEOTIDE SEQUENCE [LARGE SCALE GENOMIC DNA]</scope>
    <source>
        <strain evidence="10">DSMZ 21326</strain>
    </source>
</reference>